<name>A0ABD0UN95_DENTH</name>
<evidence type="ECO:0000313" key="2">
    <source>
        <dbReference type="EMBL" id="KAL0914313.1"/>
    </source>
</evidence>
<feature type="region of interest" description="Disordered" evidence="1">
    <location>
        <begin position="122"/>
        <end position="143"/>
    </location>
</feature>
<accession>A0ABD0UN95</accession>
<gene>
    <name evidence="2" type="ORF">M5K25_014649</name>
</gene>
<sequence>MCFLSNWYQTERKVKVLEGELGKLKSNFEEKISDFQNQIASVNERMEGKFAGVEDMLKKLLEAKSNPATSEAKETIGGHERGGNPNTFRGWENPKVEILEGEDRIPPLEPLSREEMSIGYERRGAEFESRGDEFDRRGHAQEL</sequence>
<comment type="caution">
    <text evidence="2">The sequence shown here is derived from an EMBL/GenBank/DDBJ whole genome shotgun (WGS) entry which is preliminary data.</text>
</comment>
<dbReference type="EMBL" id="JANQDX010000012">
    <property type="protein sequence ID" value="KAL0914313.1"/>
    <property type="molecule type" value="Genomic_DNA"/>
</dbReference>
<evidence type="ECO:0000313" key="3">
    <source>
        <dbReference type="Proteomes" id="UP001552299"/>
    </source>
</evidence>
<feature type="region of interest" description="Disordered" evidence="1">
    <location>
        <begin position="64"/>
        <end position="91"/>
    </location>
</feature>
<evidence type="ECO:0000256" key="1">
    <source>
        <dbReference type="SAM" id="MobiDB-lite"/>
    </source>
</evidence>
<feature type="compositionally biased region" description="Basic and acidic residues" evidence="1">
    <location>
        <begin position="71"/>
        <end position="82"/>
    </location>
</feature>
<dbReference type="Proteomes" id="UP001552299">
    <property type="component" value="Unassembled WGS sequence"/>
</dbReference>
<organism evidence="2 3">
    <name type="scientific">Dendrobium thyrsiflorum</name>
    <name type="common">Pinecone-like raceme dendrobium</name>
    <name type="synonym">Orchid</name>
    <dbReference type="NCBI Taxonomy" id="117978"/>
    <lineage>
        <taxon>Eukaryota</taxon>
        <taxon>Viridiplantae</taxon>
        <taxon>Streptophyta</taxon>
        <taxon>Embryophyta</taxon>
        <taxon>Tracheophyta</taxon>
        <taxon>Spermatophyta</taxon>
        <taxon>Magnoliopsida</taxon>
        <taxon>Liliopsida</taxon>
        <taxon>Asparagales</taxon>
        <taxon>Orchidaceae</taxon>
        <taxon>Epidendroideae</taxon>
        <taxon>Malaxideae</taxon>
        <taxon>Dendrobiinae</taxon>
        <taxon>Dendrobium</taxon>
    </lineage>
</organism>
<keyword evidence="3" id="KW-1185">Reference proteome</keyword>
<protein>
    <submittedName>
        <fullName evidence="2">Uncharacterized protein</fullName>
    </submittedName>
</protein>
<dbReference type="AlphaFoldDB" id="A0ABD0UN95"/>
<proteinExistence type="predicted"/>
<reference evidence="2 3" key="1">
    <citation type="journal article" date="2024" name="Plant Biotechnol. J.">
        <title>Dendrobium thyrsiflorum genome and its molecular insights into genes involved in important horticultural traits.</title>
        <authorList>
            <person name="Chen B."/>
            <person name="Wang J.Y."/>
            <person name="Zheng P.J."/>
            <person name="Li K.L."/>
            <person name="Liang Y.M."/>
            <person name="Chen X.F."/>
            <person name="Zhang C."/>
            <person name="Zhao X."/>
            <person name="He X."/>
            <person name="Zhang G.Q."/>
            <person name="Liu Z.J."/>
            <person name="Xu Q."/>
        </authorList>
    </citation>
    <scope>NUCLEOTIDE SEQUENCE [LARGE SCALE GENOMIC DNA]</scope>
    <source>
        <strain evidence="2">GZMU011</strain>
    </source>
</reference>